<protein>
    <submittedName>
        <fullName evidence="2">Uncharacterized protein</fullName>
    </submittedName>
</protein>
<dbReference type="AlphaFoldDB" id="A0A7W0C015"/>
<keyword evidence="1" id="KW-0812">Transmembrane</keyword>
<evidence type="ECO:0000256" key="1">
    <source>
        <dbReference type="SAM" id="Phobius"/>
    </source>
</evidence>
<dbReference type="RefSeq" id="WP_181555578.1">
    <property type="nucleotide sequence ID" value="NZ_JACDUT010000004.1"/>
</dbReference>
<feature type="transmembrane region" description="Helical" evidence="1">
    <location>
        <begin position="6"/>
        <end position="24"/>
    </location>
</feature>
<sequence>MGLIMIFVMILVFMACTVGITLHIKNKNIFNKPSWGVRISLVFQLLLFTLFFTEVLASFPQVIADVLWWGAVLGGLIFGIRDFKNNSITSVLSILLSVSLAGLMFLMLLITSM</sequence>
<gene>
    <name evidence="2" type="ORF">HNR31_001460</name>
</gene>
<feature type="transmembrane region" description="Helical" evidence="1">
    <location>
        <begin position="59"/>
        <end position="79"/>
    </location>
</feature>
<proteinExistence type="predicted"/>
<dbReference type="EMBL" id="JACDUT010000004">
    <property type="protein sequence ID" value="MBA2874689.1"/>
    <property type="molecule type" value="Genomic_DNA"/>
</dbReference>
<dbReference type="Proteomes" id="UP000523087">
    <property type="component" value="Unassembled WGS sequence"/>
</dbReference>
<keyword evidence="3" id="KW-1185">Reference proteome</keyword>
<keyword evidence="1" id="KW-0472">Membrane</keyword>
<keyword evidence="1" id="KW-1133">Transmembrane helix</keyword>
<feature type="transmembrane region" description="Helical" evidence="1">
    <location>
        <begin position="36"/>
        <end position="53"/>
    </location>
</feature>
<evidence type="ECO:0000313" key="3">
    <source>
        <dbReference type="Proteomes" id="UP000523087"/>
    </source>
</evidence>
<organism evidence="2 3">
    <name type="scientific">Thermaerobacillus caldiproteolyticus</name>
    <dbReference type="NCBI Taxonomy" id="247480"/>
    <lineage>
        <taxon>Bacteria</taxon>
        <taxon>Bacillati</taxon>
        <taxon>Bacillota</taxon>
        <taxon>Bacilli</taxon>
        <taxon>Bacillales</taxon>
        <taxon>Anoxybacillaceae</taxon>
        <taxon>Thermaerobacillus</taxon>
    </lineage>
</organism>
<accession>A0A7W0C015</accession>
<name>A0A7W0C015_9BACL</name>
<feature type="transmembrane region" description="Helical" evidence="1">
    <location>
        <begin position="91"/>
        <end position="110"/>
    </location>
</feature>
<reference evidence="2 3" key="1">
    <citation type="submission" date="2020-07" db="EMBL/GenBank/DDBJ databases">
        <title>Genomic Encyclopedia of Type Strains, Phase IV (KMG-IV): sequencing the most valuable type-strain genomes for metagenomic binning, comparative biology and taxonomic classification.</title>
        <authorList>
            <person name="Goeker M."/>
        </authorList>
    </citation>
    <scope>NUCLEOTIDE SEQUENCE [LARGE SCALE GENOMIC DNA]</scope>
    <source>
        <strain evidence="2 3">DSM 15730</strain>
    </source>
</reference>
<comment type="caution">
    <text evidence="2">The sequence shown here is derived from an EMBL/GenBank/DDBJ whole genome shotgun (WGS) entry which is preliminary data.</text>
</comment>
<evidence type="ECO:0000313" key="2">
    <source>
        <dbReference type="EMBL" id="MBA2874689.1"/>
    </source>
</evidence>